<evidence type="ECO:0000259" key="1">
    <source>
        <dbReference type="Pfam" id="PF07727"/>
    </source>
</evidence>
<gene>
    <name evidence="2" type="ORF">GUJ93_ZPchr0012g22231</name>
</gene>
<dbReference type="Pfam" id="PF07727">
    <property type="entry name" value="RVT_2"/>
    <property type="match status" value="1"/>
</dbReference>
<keyword evidence="3" id="KW-1185">Reference proteome</keyword>
<reference evidence="2" key="1">
    <citation type="journal article" date="2021" name="bioRxiv">
        <title>Whole Genome Assembly and Annotation of Northern Wild Rice, Zizania palustris L., Supports a Whole Genome Duplication in the Zizania Genus.</title>
        <authorList>
            <person name="Haas M."/>
            <person name="Kono T."/>
            <person name="Macchietto M."/>
            <person name="Millas R."/>
            <person name="McGilp L."/>
            <person name="Shao M."/>
            <person name="Duquette J."/>
            <person name="Hirsch C.N."/>
            <person name="Kimball J."/>
        </authorList>
    </citation>
    <scope>NUCLEOTIDE SEQUENCE</scope>
    <source>
        <tissue evidence="2">Fresh leaf tissue</tissue>
    </source>
</reference>
<dbReference type="Proteomes" id="UP000729402">
    <property type="component" value="Unassembled WGS sequence"/>
</dbReference>
<dbReference type="AlphaFoldDB" id="A0A8J6BSN8"/>
<reference evidence="2" key="2">
    <citation type="submission" date="2021-02" db="EMBL/GenBank/DDBJ databases">
        <authorList>
            <person name="Kimball J.A."/>
            <person name="Haas M.W."/>
            <person name="Macchietto M."/>
            <person name="Kono T."/>
            <person name="Duquette J."/>
            <person name="Shao M."/>
        </authorList>
    </citation>
    <scope>NUCLEOTIDE SEQUENCE</scope>
    <source>
        <tissue evidence="2">Fresh leaf tissue</tissue>
    </source>
</reference>
<accession>A0A8J6BSN8</accession>
<feature type="domain" description="Reverse transcriptase Ty1/copia-type" evidence="1">
    <location>
        <begin position="5"/>
        <end position="95"/>
    </location>
</feature>
<dbReference type="OrthoDB" id="655282at2759"/>
<dbReference type="EMBL" id="JAAALK010000080">
    <property type="protein sequence ID" value="KAG8095052.1"/>
    <property type="molecule type" value="Genomic_DNA"/>
</dbReference>
<proteinExistence type="predicted"/>
<evidence type="ECO:0000313" key="3">
    <source>
        <dbReference type="Proteomes" id="UP000729402"/>
    </source>
</evidence>
<comment type="caution">
    <text evidence="2">The sequence shown here is derived from an EMBL/GenBank/DDBJ whole genome shotgun (WGS) entry which is preliminary data.</text>
</comment>
<dbReference type="InterPro" id="IPR013103">
    <property type="entry name" value="RVT_2"/>
</dbReference>
<evidence type="ECO:0000313" key="2">
    <source>
        <dbReference type="EMBL" id="KAG8095052.1"/>
    </source>
</evidence>
<name>A0A8J6BSN8_ZIZPA</name>
<protein>
    <recommendedName>
        <fullName evidence="1">Reverse transcriptase Ty1/copia-type domain-containing protein</fullName>
    </recommendedName>
</protein>
<organism evidence="2 3">
    <name type="scientific">Zizania palustris</name>
    <name type="common">Northern wild rice</name>
    <dbReference type="NCBI Taxonomy" id="103762"/>
    <lineage>
        <taxon>Eukaryota</taxon>
        <taxon>Viridiplantae</taxon>
        <taxon>Streptophyta</taxon>
        <taxon>Embryophyta</taxon>
        <taxon>Tracheophyta</taxon>
        <taxon>Spermatophyta</taxon>
        <taxon>Magnoliopsida</taxon>
        <taxon>Liliopsida</taxon>
        <taxon>Poales</taxon>
        <taxon>Poaceae</taxon>
        <taxon>BOP clade</taxon>
        <taxon>Oryzoideae</taxon>
        <taxon>Oryzeae</taxon>
        <taxon>Zizaniinae</taxon>
        <taxon>Zizania</taxon>
    </lineage>
</organism>
<sequence length="108" mass="12399">MRKNTVYTRGIGCQRILLGVYVDDLILTRADQEEIESFKDEMKHSFKMSDLGQLSYYLGIEVKQLHRKIIMSQAAYATKLLNRAGMDGCNSVWMAVTQCKCQWKLVSS</sequence>